<sequence>MILGAGLAGMTAAPELSAAGYLVVALEYPEQAGGRNWTLAARTPELGGPEGSGSLKATISILLGGESLITTTACSITVAAECGARTLHQGQ</sequence>
<dbReference type="KEGG" id="rhi:NGR_b00630"/>
<reference evidence="2" key="1">
    <citation type="journal article" date="2004" name="J. Bacteriol.">
        <title>An evolutionary hot spot: the pNGR234b replicon of Rhizobium sp. strain NGR234.</title>
        <authorList>
            <person name="Streit W.R."/>
            <person name="Schmitz R.A."/>
            <person name="Perret X."/>
            <person name="Staehelin C."/>
            <person name="Deakin W.J."/>
            <person name="Raasch C."/>
            <person name="Liesegang H."/>
            <person name="Broughton W.J."/>
        </authorList>
    </citation>
    <scope>NUCLEOTIDE SEQUENCE [LARGE SCALE GENOMIC DNA]</scope>
    <source>
        <strain evidence="2">NBRC 101917 / NGR234</strain>
    </source>
</reference>
<keyword evidence="2" id="KW-1185">Reference proteome</keyword>
<name>C3KMW1_SINFN</name>
<dbReference type="OrthoDB" id="337830at2"/>
<proteinExistence type="predicted"/>
<geneLocation type="plasmid" evidence="2">
    <name>sym pNGR234b</name>
</geneLocation>
<dbReference type="InterPro" id="IPR036188">
    <property type="entry name" value="FAD/NAD-bd_sf"/>
</dbReference>
<protein>
    <submittedName>
        <fullName evidence="1">Uncharacterized protein</fullName>
    </submittedName>
</protein>
<reference evidence="1 2" key="2">
    <citation type="journal article" date="2009" name="Appl. Environ. Microbiol.">
        <title>Rhizobium sp. strain NGR234 possesses a remarkable number of secretion systems.</title>
        <authorList>
            <person name="Schmeisser C."/>
            <person name="Liesegang H."/>
            <person name="Krysciak D."/>
            <person name="Bakkou N."/>
            <person name="Le Quere A."/>
            <person name="Wollherr A."/>
            <person name="Heinemeyer I."/>
            <person name="Morgenstern B."/>
            <person name="Pommerening-Roeser A."/>
            <person name="Flores M."/>
            <person name="Palacios R."/>
            <person name="Brenner S."/>
            <person name="Gottschalk G."/>
            <person name="Schmitz R.A."/>
            <person name="Broughton W.J."/>
            <person name="Perret X."/>
            <person name="Strittmatter A.W."/>
            <person name="Streit W.R."/>
        </authorList>
    </citation>
    <scope>NUCLEOTIDE SEQUENCE [LARGE SCALE GENOMIC DNA]</scope>
    <source>
        <strain evidence="2">NBRC 101917 / NGR234</strain>
    </source>
</reference>
<dbReference type="Gene3D" id="3.50.50.60">
    <property type="entry name" value="FAD/NAD(P)-binding domain"/>
    <property type="match status" value="1"/>
</dbReference>
<dbReference type="SUPFAM" id="SSF51905">
    <property type="entry name" value="FAD/NAD(P)-binding domain"/>
    <property type="match status" value="1"/>
</dbReference>
<dbReference type="Proteomes" id="UP000001054">
    <property type="component" value="Plasmid pNGR234b"/>
</dbReference>
<dbReference type="HOGENOM" id="CLU_2424851_0_0_5"/>
<dbReference type="AlphaFoldDB" id="C3KMW1"/>
<gene>
    <name evidence="1" type="ordered locus">NGR_b00630</name>
</gene>
<dbReference type="EMBL" id="CP000874">
    <property type="protein sequence ID" value="ACP21534.1"/>
    <property type="molecule type" value="Genomic_DNA"/>
</dbReference>
<organism evidence="1 2">
    <name type="scientific">Sinorhizobium fredii (strain NBRC 101917 / NGR234)</name>
    <dbReference type="NCBI Taxonomy" id="394"/>
    <lineage>
        <taxon>Bacteria</taxon>
        <taxon>Pseudomonadati</taxon>
        <taxon>Pseudomonadota</taxon>
        <taxon>Alphaproteobacteria</taxon>
        <taxon>Hyphomicrobiales</taxon>
        <taxon>Rhizobiaceae</taxon>
        <taxon>Sinorhizobium/Ensifer group</taxon>
        <taxon>Sinorhizobium</taxon>
    </lineage>
</organism>
<accession>C3KMW1</accession>
<evidence type="ECO:0000313" key="1">
    <source>
        <dbReference type="EMBL" id="ACP21534.1"/>
    </source>
</evidence>
<keyword evidence="1" id="KW-0614">Plasmid</keyword>
<evidence type="ECO:0000313" key="2">
    <source>
        <dbReference type="Proteomes" id="UP000001054"/>
    </source>
</evidence>